<dbReference type="EMBL" id="FOKG01000001">
    <property type="protein sequence ID" value="SFA81732.1"/>
    <property type="molecule type" value="Genomic_DNA"/>
</dbReference>
<keyword evidence="2" id="KW-0472">Membrane</keyword>
<keyword evidence="5" id="KW-1185">Reference proteome</keyword>
<feature type="transmembrane region" description="Helical" evidence="2">
    <location>
        <begin position="39"/>
        <end position="59"/>
    </location>
</feature>
<name>A0A1I0VZD1_9PSEU</name>
<evidence type="ECO:0000313" key="5">
    <source>
        <dbReference type="Proteomes" id="UP000243799"/>
    </source>
</evidence>
<dbReference type="Pfam" id="PF14018">
    <property type="entry name" value="DUF4234"/>
    <property type="match status" value="1"/>
</dbReference>
<gene>
    <name evidence="4" type="ORF">SAMN05216266_101618</name>
</gene>
<evidence type="ECO:0000256" key="1">
    <source>
        <dbReference type="SAM" id="MobiDB-lite"/>
    </source>
</evidence>
<feature type="region of interest" description="Disordered" evidence="1">
    <location>
        <begin position="1"/>
        <end position="20"/>
    </location>
</feature>
<keyword evidence="2" id="KW-0812">Transmembrane</keyword>
<evidence type="ECO:0000256" key="2">
    <source>
        <dbReference type="SAM" id="Phobius"/>
    </source>
</evidence>
<protein>
    <recommendedName>
        <fullName evidence="3">DUF4234 domain-containing protein</fullName>
    </recommendedName>
</protein>
<dbReference type="RefSeq" id="WP_177242445.1">
    <property type="nucleotide sequence ID" value="NZ_FOKG01000001.1"/>
</dbReference>
<evidence type="ECO:0000313" key="4">
    <source>
        <dbReference type="EMBL" id="SFA81732.1"/>
    </source>
</evidence>
<dbReference type="Proteomes" id="UP000243799">
    <property type="component" value="Unassembled WGS sequence"/>
</dbReference>
<evidence type="ECO:0000259" key="3">
    <source>
        <dbReference type="Pfam" id="PF14018"/>
    </source>
</evidence>
<proteinExistence type="predicted"/>
<dbReference type="InterPro" id="IPR025328">
    <property type="entry name" value="DUF4234"/>
</dbReference>
<dbReference type="AlphaFoldDB" id="A0A1I0VZD1"/>
<feature type="transmembrane region" description="Helical" evidence="2">
    <location>
        <begin position="118"/>
        <end position="136"/>
    </location>
</feature>
<feature type="transmembrane region" description="Helical" evidence="2">
    <location>
        <begin position="80"/>
        <end position="98"/>
    </location>
</feature>
<accession>A0A1I0VZD1</accession>
<organism evidence="4 5">
    <name type="scientific">Amycolatopsis marina</name>
    <dbReference type="NCBI Taxonomy" id="490629"/>
    <lineage>
        <taxon>Bacteria</taxon>
        <taxon>Bacillati</taxon>
        <taxon>Actinomycetota</taxon>
        <taxon>Actinomycetes</taxon>
        <taxon>Pseudonocardiales</taxon>
        <taxon>Pseudonocardiaceae</taxon>
        <taxon>Amycolatopsis</taxon>
    </lineage>
</organism>
<keyword evidence="2" id="KW-1133">Transmembrane helix</keyword>
<feature type="domain" description="DUF4234" evidence="3">
    <location>
        <begin position="38"/>
        <end position="105"/>
    </location>
</feature>
<sequence length="159" mass="17884">MTQQDPYPSTDRPQPEPMPDTILPTAAAAGLAMKRRHPVTVWLLWPLITIGIYHLVWYYKIHKEMAEFDRRRTVPVAGPMLVLLLLSWTIIAPLISYYNTGNRIRAAQRAAGLTPSCSPVVGLLLTFVFGANIIYYQVELNKIVDHYGVPEGTQIQLAV</sequence>
<reference evidence="5" key="1">
    <citation type="submission" date="2016-10" db="EMBL/GenBank/DDBJ databases">
        <authorList>
            <person name="Varghese N."/>
            <person name="Submissions S."/>
        </authorList>
    </citation>
    <scope>NUCLEOTIDE SEQUENCE [LARGE SCALE GENOMIC DNA]</scope>
    <source>
        <strain evidence="5">CGMCC 4.3568</strain>
    </source>
</reference>